<dbReference type="PROSITE" id="PS50166">
    <property type="entry name" value="IMPORTIN_B_NT"/>
    <property type="match status" value="1"/>
</dbReference>
<gene>
    <name evidence="9" type="ORF">CVLEPA_LOCUS3984</name>
</gene>
<dbReference type="Pfam" id="PF03810">
    <property type="entry name" value="IBN_N"/>
    <property type="match status" value="1"/>
</dbReference>
<protein>
    <recommendedName>
        <fullName evidence="8">Importin N-terminal domain-containing protein</fullName>
    </recommendedName>
</protein>
<keyword evidence="7" id="KW-0539">Nucleus</keyword>
<comment type="caution">
    <text evidence="9">The sequence shown here is derived from an EMBL/GenBank/DDBJ whole genome shotgun (WGS) entry which is preliminary data.</text>
</comment>
<keyword evidence="4" id="KW-0813">Transport</keyword>
<evidence type="ECO:0000313" key="10">
    <source>
        <dbReference type="Proteomes" id="UP001642483"/>
    </source>
</evidence>
<dbReference type="Pfam" id="PF08389">
    <property type="entry name" value="Xpo1"/>
    <property type="match status" value="1"/>
</dbReference>
<evidence type="ECO:0000259" key="8">
    <source>
        <dbReference type="PROSITE" id="PS50166"/>
    </source>
</evidence>
<dbReference type="InterPro" id="IPR001494">
    <property type="entry name" value="Importin-beta_N"/>
</dbReference>
<dbReference type="InterPro" id="IPR016024">
    <property type="entry name" value="ARM-type_fold"/>
</dbReference>
<keyword evidence="10" id="KW-1185">Reference proteome</keyword>
<dbReference type="PANTHER" id="PTHR21452">
    <property type="entry name" value="EXPORTIN-6"/>
    <property type="match status" value="1"/>
</dbReference>
<dbReference type="PANTHER" id="PTHR21452:SF4">
    <property type="entry name" value="EXPORTIN-6"/>
    <property type="match status" value="1"/>
</dbReference>
<reference evidence="9 10" key="1">
    <citation type="submission" date="2024-02" db="EMBL/GenBank/DDBJ databases">
        <authorList>
            <person name="Daric V."/>
            <person name="Darras S."/>
        </authorList>
    </citation>
    <scope>NUCLEOTIDE SEQUENCE [LARGE SCALE GENOMIC DNA]</scope>
</reference>
<dbReference type="SUPFAM" id="SSF48371">
    <property type="entry name" value="ARM repeat"/>
    <property type="match status" value="1"/>
</dbReference>
<evidence type="ECO:0000256" key="2">
    <source>
        <dbReference type="ARBA" id="ARBA00004496"/>
    </source>
</evidence>
<evidence type="ECO:0000256" key="4">
    <source>
        <dbReference type="ARBA" id="ARBA00022448"/>
    </source>
</evidence>
<comment type="similarity">
    <text evidence="3">Belongs to the exportin family.</text>
</comment>
<keyword evidence="6" id="KW-0653">Protein transport</keyword>
<feature type="domain" description="Importin N-terminal" evidence="8">
    <location>
        <begin position="30"/>
        <end position="96"/>
    </location>
</feature>
<proteinExistence type="inferred from homology"/>
<dbReference type="Gene3D" id="1.25.10.10">
    <property type="entry name" value="Leucine-rich Repeat Variant"/>
    <property type="match status" value="1"/>
</dbReference>
<evidence type="ECO:0000256" key="6">
    <source>
        <dbReference type="ARBA" id="ARBA00022927"/>
    </source>
</evidence>
<comment type="subcellular location">
    <subcellularLocation>
        <location evidence="2">Cytoplasm</location>
    </subcellularLocation>
    <subcellularLocation>
        <location evidence="1">Nucleus</location>
    </subcellularLocation>
</comment>
<evidence type="ECO:0000313" key="9">
    <source>
        <dbReference type="EMBL" id="CAK8674269.1"/>
    </source>
</evidence>
<dbReference type="SMART" id="SM00913">
    <property type="entry name" value="IBN_N"/>
    <property type="match status" value="1"/>
</dbReference>
<dbReference type="InterPro" id="IPR011989">
    <property type="entry name" value="ARM-like"/>
</dbReference>
<name>A0ABP0F751_CLALP</name>
<evidence type="ECO:0000256" key="1">
    <source>
        <dbReference type="ARBA" id="ARBA00004123"/>
    </source>
</evidence>
<evidence type="ECO:0000256" key="7">
    <source>
        <dbReference type="ARBA" id="ARBA00023242"/>
    </source>
</evidence>
<accession>A0ABP0F751</accession>
<dbReference type="InterPro" id="IPR040016">
    <property type="entry name" value="XPO6"/>
</dbReference>
<dbReference type="InterPro" id="IPR013598">
    <property type="entry name" value="Exportin-1/Importin-b-like"/>
</dbReference>
<dbReference type="Proteomes" id="UP001642483">
    <property type="component" value="Unassembled WGS sequence"/>
</dbReference>
<dbReference type="EMBL" id="CAWYQH010000013">
    <property type="protein sequence ID" value="CAK8674269.1"/>
    <property type="molecule type" value="Genomic_DNA"/>
</dbReference>
<evidence type="ECO:0000256" key="5">
    <source>
        <dbReference type="ARBA" id="ARBA00022490"/>
    </source>
</evidence>
<sequence length="1125" mass="128317">MASDEILIGLERFLTEFFHPSTNNHRKHEIEEQLTRFGNQTGAWKHCLHVLTHTRNEYVLMYCLSVLENLVNKMWVGCDPNCKAAIRTNLNQILLHHHKELPMFISHKLVKVIVDIGRVDWPMFYPTFFTSLLHLASAGTQDHGDTRALGLAALRIASEELAAPREDISAYRKEELKKLLLLQVPDILSVVTGSLKEEWSNSFKNFLHPSMSTPPPSPGSSHTNLFDIFSTPSEEMLSSSSSTSIEISQNSSSIMIQALECLCHLFSWIPLSTNISNDLLSTIFQYASLGTHSNLTTPGSTSLSTLGCHAMTCINELLTKNCIPSNFEDYLLRIFRQTFHILQQLTKTDNPRDTLERLDENYLGKFIEFLRLFVSSHFSRIESNSSFPLVHFFTLLFKFTFNQPSHEHYLNCLDIWEIFVDYVVTKVEQSKDHLQTKALLDRYKDGLIVYATAIIQHVQFRCNREHLEELDNSMSDDNGHTEWQNYLIENLEILAKICNLFPKEMMSVLYPILEETSTVYVETEWGMVSPSSGEQDIMRLHCSLKDLATVLQAFGRVSDLFLTEFFHERFDNALAVIEKFLNIALYGSRMNFYELSSRLPSTLCADVTEVHAEVLAALQPYTHWLSQLYSEAQHAGHSQAQLSQLLNAYVDAIVPVFSKQLPDKVALSAAHTLFSVATTIRATFLSQSTVIEKLFSDVTNGSCNKLQTRTQHLIFKALSNLLLFPWPNTPESEQKWEAREKGHSEFIKSLLVDFLSLTDNVARLQTDKDMKERAKPVIHRALLIVIDLVEAISEEVVKTRQLCYNSVKESITLSMELFPIYIDHPDTTEVVMSLFLSVFGALRRQMGVDLIARTIQSFISKFSHDQLEQTILHENVAGVRVVEKLLKILRMVIDDPGNAFKSFTPSIIVFAVQQIHPIVSQRPSPDVKGALFDLLHHLLLRRHRYFFPSPVLASMLTDGTMSGKGGTIAHKPQFLAIMSAYGNSFLQPDIAVFKQNLEALEDLNTKQKIYVKLHHILTQEGVLFQFVNVLIQALVLKSHDLLQDDVCTVVYNMSSVDFNFFHSHFIQQFLHNSHGVTQDQKNTLYQAFNQDTDLPSFISNLRRFVNDLRYYRLCNSSLPEGTVNF</sequence>
<keyword evidence="5" id="KW-0963">Cytoplasm</keyword>
<evidence type="ECO:0000256" key="3">
    <source>
        <dbReference type="ARBA" id="ARBA00009466"/>
    </source>
</evidence>
<organism evidence="9 10">
    <name type="scientific">Clavelina lepadiformis</name>
    <name type="common">Light-bulb sea squirt</name>
    <name type="synonym">Ascidia lepadiformis</name>
    <dbReference type="NCBI Taxonomy" id="159417"/>
    <lineage>
        <taxon>Eukaryota</taxon>
        <taxon>Metazoa</taxon>
        <taxon>Chordata</taxon>
        <taxon>Tunicata</taxon>
        <taxon>Ascidiacea</taxon>
        <taxon>Aplousobranchia</taxon>
        <taxon>Clavelinidae</taxon>
        <taxon>Clavelina</taxon>
    </lineage>
</organism>